<dbReference type="Proteomes" id="UP000663832">
    <property type="component" value="Unassembled WGS sequence"/>
</dbReference>
<evidence type="ECO:0000313" key="3">
    <source>
        <dbReference type="Proteomes" id="UP000663832"/>
    </source>
</evidence>
<dbReference type="Proteomes" id="UP000663877">
    <property type="component" value="Unassembled WGS sequence"/>
</dbReference>
<keyword evidence="3" id="KW-1185">Reference proteome</keyword>
<accession>A0A816EV59</accession>
<proteinExistence type="predicted"/>
<sequence length="396" mass="47487">LIHFTMSLILIYNDRTETIECLATFNEYCCIYDEICKLVIEKFHLNNLTSDYHMTYYDSPYGLWINFNLHVTKRIIELIRNSHFKTLKIRIEERRQRNITRPLVEKKIIDNIQTKAVERDRCAHLIIWFDEHIGNPQCHKQLKRDCRAMINTNISFMINDNIDTLIQYNSCIYRIEPIWRTHLQSFIETTNNYSCPFQCVLFTVDNTDKFFEYLNMSLELTRSLSIIISEYFAKEMLPIIFSLQQKQLLPKVLFLYILCSDVQKNYDWALGYIENNSLCVKNNLQFFEDEQALFVRLLNDISRHLTLEADMKRDRKETWYALQYYLAARQLFLNSLPWNFCYTSRELDYLDQAIKELEMEVRGSIIKTYHPLTIYDKYSESDDYIAQQCAEILEGI</sequence>
<organism evidence="2 3">
    <name type="scientific">Adineta steineri</name>
    <dbReference type="NCBI Taxonomy" id="433720"/>
    <lineage>
        <taxon>Eukaryota</taxon>
        <taxon>Metazoa</taxon>
        <taxon>Spiralia</taxon>
        <taxon>Gnathifera</taxon>
        <taxon>Rotifera</taxon>
        <taxon>Eurotatoria</taxon>
        <taxon>Bdelloidea</taxon>
        <taxon>Adinetida</taxon>
        <taxon>Adinetidae</taxon>
        <taxon>Adineta</taxon>
    </lineage>
</organism>
<dbReference type="OrthoDB" id="10369822at2759"/>
<protein>
    <submittedName>
        <fullName evidence="2">Uncharacterized protein</fullName>
    </submittedName>
</protein>
<feature type="non-terminal residue" evidence="2">
    <location>
        <position position="1"/>
    </location>
</feature>
<name>A0A816EV59_9BILA</name>
<dbReference type="EMBL" id="CAJNOM010004287">
    <property type="protein sequence ID" value="CAF1654358.1"/>
    <property type="molecule type" value="Genomic_DNA"/>
</dbReference>
<gene>
    <name evidence="1" type="ORF">BJG266_LOCUS45038</name>
    <name evidence="2" type="ORF">QVE165_LOCUS62010</name>
</gene>
<evidence type="ECO:0000313" key="2">
    <source>
        <dbReference type="EMBL" id="CAF1654358.1"/>
    </source>
</evidence>
<dbReference type="AlphaFoldDB" id="A0A816EV59"/>
<comment type="caution">
    <text evidence="2">The sequence shown here is derived from an EMBL/GenBank/DDBJ whole genome shotgun (WGS) entry which is preliminary data.</text>
</comment>
<reference evidence="2" key="1">
    <citation type="submission" date="2021-02" db="EMBL/GenBank/DDBJ databases">
        <authorList>
            <person name="Nowell W R."/>
        </authorList>
    </citation>
    <scope>NUCLEOTIDE SEQUENCE</scope>
</reference>
<evidence type="ECO:0000313" key="1">
    <source>
        <dbReference type="EMBL" id="CAF1532941.1"/>
    </source>
</evidence>
<dbReference type="EMBL" id="CAJNOI010003921">
    <property type="protein sequence ID" value="CAF1532941.1"/>
    <property type="molecule type" value="Genomic_DNA"/>
</dbReference>